<sequence length="451" mass="51687">MESLNNIHDFENISNPLQTIGKINKFPIGLFPSPIENALITINHSLGFDKNYLALGALTTTSALIGNHGHIKVKDGWVTPCNIWGIVIGSSSLKKSPTLKMCTSPLSRLNQKAHEEYEKDLEKWKLDLADIEDKQERERFLIEHPEPGVKQFIIKDINQEALVKRFKDNPRGLLLFNSEILGWINSMDRYSKAGDQQYYLSLFDGDTINVDRAKTHICVQHPFLSVLGGVQPSKLHDLFGEGRKDDGFMYRFLFTFPESNDFTKLNKNNCPEALEVYKEYLSQIDHISRTIDLFTPFSLNPNAFELMAQKHDELLRQAKGSEHLNSLHGKLIGYLPKLALNYEFLHLNHHNIQKREISLEAMNRAVLTIDFFLLQANRAYAEVNSKINLQGEELEIYHALPIEFRTQNLLELVQAHHLPSRNYERKIGKGGSWIKEGLVKAISRGIYKKLK</sequence>
<dbReference type="Pfam" id="PF13148">
    <property type="entry name" value="DUF3987"/>
    <property type="match status" value="1"/>
</dbReference>
<dbReference type="RefSeq" id="WP_338236771.1">
    <property type="nucleotide sequence ID" value="NZ_BQKE01000001.1"/>
</dbReference>
<organism evidence="1 2">
    <name type="scientific">Persicobacter diffluens</name>
    <dbReference type="NCBI Taxonomy" id="981"/>
    <lineage>
        <taxon>Bacteria</taxon>
        <taxon>Pseudomonadati</taxon>
        <taxon>Bacteroidota</taxon>
        <taxon>Cytophagia</taxon>
        <taxon>Cytophagales</taxon>
        <taxon>Persicobacteraceae</taxon>
        <taxon>Persicobacter</taxon>
    </lineage>
</organism>
<protein>
    <recommendedName>
        <fullName evidence="3">DUF3987 domain-containing protein</fullName>
    </recommendedName>
</protein>
<proteinExistence type="predicted"/>
<evidence type="ECO:0008006" key="3">
    <source>
        <dbReference type="Google" id="ProtNLM"/>
    </source>
</evidence>
<name>A0AAN4VZF3_9BACT</name>
<keyword evidence="2" id="KW-1185">Reference proteome</keyword>
<evidence type="ECO:0000313" key="2">
    <source>
        <dbReference type="Proteomes" id="UP001310022"/>
    </source>
</evidence>
<reference evidence="1 2" key="1">
    <citation type="submission" date="2021-12" db="EMBL/GenBank/DDBJ databases">
        <title>Genome sequencing of bacteria with rrn-lacking chromosome and rrn-plasmid.</title>
        <authorList>
            <person name="Anda M."/>
            <person name="Iwasaki W."/>
        </authorList>
    </citation>
    <scope>NUCLEOTIDE SEQUENCE [LARGE SCALE GENOMIC DNA]</scope>
    <source>
        <strain evidence="1 2">NBRC 15940</strain>
    </source>
</reference>
<dbReference type="Proteomes" id="UP001310022">
    <property type="component" value="Unassembled WGS sequence"/>
</dbReference>
<comment type="caution">
    <text evidence="1">The sequence shown here is derived from an EMBL/GenBank/DDBJ whole genome shotgun (WGS) entry which is preliminary data.</text>
</comment>
<evidence type="ECO:0000313" key="1">
    <source>
        <dbReference type="EMBL" id="GJM61175.1"/>
    </source>
</evidence>
<accession>A0AAN4VZF3</accession>
<gene>
    <name evidence="1" type="ORF">PEDI_17270</name>
</gene>
<dbReference type="EMBL" id="BQKE01000001">
    <property type="protein sequence ID" value="GJM61175.1"/>
    <property type="molecule type" value="Genomic_DNA"/>
</dbReference>
<dbReference type="InterPro" id="IPR025048">
    <property type="entry name" value="DUF3987"/>
</dbReference>
<dbReference type="AlphaFoldDB" id="A0AAN4VZF3"/>